<dbReference type="Proteomes" id="UP000183040">
    <property type="component" value="Unassembled WGS sequence"/>
</dbReference>
<evidence type="ECO:0000256" key="5">
    <source>
        <dbReference type="ARBA" id="ARBA00023295"/>
    </source>
</evidence>
<feature type="domain" description="F5/8 type C" evidence="8">
    <location>
        <begin position="628"/>
        <end position="720"/>
    </location>
</feature>
<feature type="domain" description="Beta-hexosaminidase bacterial type N-terminal" evidence="9">
    <location>
        <begin position="3"/>
        <end position="120"/>
    </location>
</feature>
<dbReference type="InterPro" id="IPR000421">
    <property type="entry name" value="FA58C"/>
</dbReference>
<keyword evidence="4" id="KW-0378">Hydrolase</keyword>
<dbReference type="InterPro" id="IPR025705">
    <property type="entry name" value="Beta_hexosaminidase_sua/sub"/>
</dbReference>
<dbReference type="Pfam" id="PF00754">
    <property type="entry name" value="F5_F8_type_C"/>
    <property type="match status" value="1"/>
</dbReference>
<dbReference type="GO" id="GO:0005975">
    <property type="term" value="P:carbohydrate metabolic process"/>
    <property type="evidence" value="ECO:0007669"/>
    <property type="project" value="InterPro"/>
</dbReference>
<dbReference type="Gene3D" id="3.30.379.10">
    <property type="entry name" value="Chitobiase/beta-hexosaminidase domain 2-like"/>
    <property type="match status" value="1"/>
</dbReference>
<dbReference type="GO" id="GO:0004563">
    <property type="term" value="F:beta-N-acetylhexosaminidase activity"/>
    <property type="evidence" value="ECO:0007669"/>
    <property type="project" value="UniProtKB-EC"/>
</dbReference>
<feature type="domain" description="Glycoside hydrolase family 20 catalytic" evidence="7">
    <location>
        <begin position="124"/>
        <end position="470"/>
    </location>
</feature>
<evidence type="ECO:0000259" key="8">
    <source>
        <dbReference type="Pfam" id="PF00754"/>
    </source>
</evidence>
<dbReference type="CDD" id="cd06563">
    <property type="entry name" value="GH20_chitobiase-like"/>
    <property type="match status" value="1"/>
</dbReference>
<dbReference type="SUPFAM" id="SSF51445">
    <property type="entry name" value="(Trans)glycosidases"/>
    <property type="match status" value="1"/>
</dbReference>
<evidence type="ECO:0000256" key="2">
    <source>
        <dbReference type="ARBA" id="ARBA00006285"/>
    </source>
</evidence>
<proteinExistence type="inferred from homology"/>
<gene>
    <name evidence="10" type="ORF">SAMN04487924_11548</name>
</gene>
<dbReference type="Gene3D" id="3.20.20.80">
    <property type="entry name" value="Glycosidases"/>
    <property type="match status" value="1"/>
</dbReference>
<accession>A0A1H4EH50</accession>
<dbReference type="GO" id="GO:0030203">
    <property type="term" value="P:glycosaminoglycan metabolic process"/>
    <property type="evidence" value="ECO:0007669"/>
    <property type="project" value="TreeGrafter"/>
</dbReference>
<dbReference type="InterPro" id="IPR015883">
    <property type="entry name" value="Glyco_hydro_20_cat"/>
</dbReference>
<evidence type="ECO:0000256" key="4">
    <source>
        <dbReference type="ARBA" id="ARBA00022801"/>
    </source>
</evidence>
<dbReference type="Pfam" id="PF13287">
    <property type="entry name" value="Fn3_assoc"/>
    <property type="match status" value="1"/>
</dbReference>
<reference evidence="10 11" key="1">
    <citation type="submission" date="2016-10" db="EMBL/GenBank/DDBJ databases">
        <authorList>
            <person name="de Groot N.N."/>
        </authorList>
    </citation>
    <scope>NUCLEOTIDE SEQUENCE [LARGE SCALE GENOMIC DNA]</scope>
    <source>
        <strain evidence="10 11">NLAE-zl-G339</strain>
    </source>
</reference>
<comment type="similarity">
    <text evidence="2">Belongs to the glycosyl hydrolase 20 family.</text>
</comment>
<dbReference type="Pfam" id="PF00728">
    <property type="entry name" value="Glyco_hydro_20"/>
    <property type="match status" value="1"/>
</dbReference>
<dbReference type="PANTHER" id="PTHR22600">
    <property type="entry name" value="BETA-HEXOSAMINIDASE"/>
    <property type="match status" value="1"/>
</dbReference>
<evidence type="ECO:0000256" key="3">
    <source>
        <dbReference type="ARBA" id="ARBA00012663"/>
    </source>
</evidence>
<dbReference type="InterPro" id="IPR008979">
    <property type="entry name" value="Galactose-bd-like_sf"/>
</dbReference>
<dbReference type="InterPro" id="IPR029018">
    <property type="entry name" value="Hex-like_dom2"/>
</dbReference>
<evidence type="ECO:0000313" key="11">
    <source>
        <dbReference type="Proteomes" id="UP000183040"/>
    </source>
</evidence>
<dbReference type="AlphaFoldDB" id="A0A1H4EH50"/>
<name>A0A1H4EH50_9BACE</name>
<feature type="active site" description="Proton donor" evidence="6">
    <location>
        <position position="302"/>
    </location>
</feature>
<organism evidence="10 11">
    <name type="scientific">Bacteroides xylanisolvens</name>
    <dbReference type="NCBI Taxonomy" id="371601"/>
    <lineage>
        <taxon>Bacteria</taxon>
        <taxon>Pseudomonadati</taxon>
        <taxon>Bacteroidota</taxon>
        <taxon>Bacteroidia</taxon>
        <taxon>Bacteroidales</taxon>
        <taxon>Bacteroidaceae</taxon>
        <taxon>Bacteroides</taxon>
    </lineage>
</organism>
<dbReference type="GO" id="GO:0016020">
    <property type="term" value="C:membrane"/>
    <property type="evidence" value="ECO:0007669"/>
    <property type="project" value="TreeGrafter"/>
</dbReference>
<dbReference type="Pfam" id="PF02838">
    <property type="entry name" value="Glyco_hydro_20b"/>
    <property type="match status" value="1"/>
</dbReference>
<evidence type="ECO:0000256" key="6">
    <source>
        <dbReference type="PIRSR" id="PIRSR625705-1"/>
    </source>
</evidence>
<dbReference type="EC" id="3.2.1.52" evidence="3"/>
<protein>
    <recommendedName>
        <fullName evidence="3">beta-N-acetylhexosaminidase</fullName>
        <ecNumber evidence="3">3.2.1.52</ecNumber>
    </recommendedName>
</protein>
<dbReference type="SUPFAM" id="SSF55545">
    <property type="entry name" value="beta-N-acetylhexosaminidase-like domain"/>
    <property type="match status" value="1"/>
</dbReference>
<evidence type="ECO:0000313" key="10">
    <source>
        <dbReference type="EMBL" id="SEA84169.1"/>
    </source>
</evidence>
<dbReference type="EMBL" id="FNRP01000015">
    <property type="protein sequence ID" value="SEA84169.1"/>
    <property type="molecule type" value="Genomic_DNA"/>
</dbReference>
<dbReference type="InterPro" id="IPR026876">
    <property type="entry name" value="Fn3_assoc_repeat"/>
</dbReference>
<dbReference type="PANTHER" id="PTHR22600:SF57">
    <property type="entry name" value="BETA-N-ACETYLHEXOSAMINIDASE"/>
    <property type="match status" value="1"/>
</dbReference>
<dbReference type="InterPro" id="IPR017853">
    <property type="entry name" value="GH"/>
</dbReference>
<sequence>MEGYFILKNNMQISVPFENKKVHQIADDFTKKLSEVSGLYLSISQENTKADIIFTKDNSLGNEAYLLNIAPERIVVKAASPNGFFYAVQSILQLLPAEICSPDFIGDHVTWQIPCAHIIDEPSFSYRGMMLDVARYFMPKQYVLDFIDRLAAQKINYFHFHLTEDQGWRIEIKKYPRLTSVGAYRPYTQTGYKHFHAPVIPDEVEHQGFYTQEDIKEIVAYAEKRYVTIIPEIELPGHSSAAVAAYPELSCGIKKEYEVVKNFGIFDNVFCPKETTFQFLDDVFTEVAALFPGKYIHIGGDECPKTAWKQCKHCQLLIKKLQLKDESSLQSYFIHRVEKILNNKGKQLIGWDEILEGGLAPNSTVMSWRGEQGGIEAAQAGHPVIMIPNADTYLNYYQEDPEFAPVGSGSFLPMEQVYRFNPLSTLLKGKLSQYVLGTEAALWTPYMKNPQIVDYYMYPRFYAFAEVAWGTNKPERYQEFLANIGPHYKRLDYQSIHACRNYFDAYIDGAYNPRTRAFEIRLKGMMPGSVIHYTLDGNEPTSKAAIYTQPIKVTKDTQVKAVVFKNGAQVGKVTQKSFFVNKATGKSTSSNVAYRFKPDNPGAKDYSEFNFCGLTNGIRGYLNHVHPWVAFKPAQYTEIIVDLDTITSFRKIRYGVMNGYGQEAVAPESVDIEISNDSISFKRIASKKFTYTISNKWQMFEQKFNFEPQKARYVKLRFKNGKLPHKLGGFPVPEKREGELGLLFIDEIEIK</sequence>
<evidence type="ECO:0000256" key="1">
    <source>
        <dbReference type="ARBA" id="ARBA00001231"/>
    </source>
</evidence>
<dbReference type="Gene3D" id="2.60.120.260">
    <property type="entry name" value="Galactose-binding domain-like"/>
    <property type="match status" value="1"/>
</dbReference>
<comment type="catalytic activity">
    <reaction evidence="1">
        <text>Hydrolysis of terminal non-reducing N-acetyl-D-hexosamine residues in N-acetyl-beta-D-hexosaminides.</text>
        <dbReference type="EC" id="3.2.1.52"/>
    </reaction>
</comment>
<keyword evidence="5" id="KW-0326">Glycosidase</keyword>
<dbReference type="InterPro" id="IPR015882">
    <property type="entry name" value="HEX_bac_N"/>
</dbReference>
<dbReference type="PRINTS" id="PR00738">
    <property type="entry name" value="GLHYDRLASE20"/>
</dbReference>
<evidence type="ECO:0000259" key="9">
    <source>
        <dbReference type="Pfam" id="PF02838"/>
    </source>
</evidence>
<dbReference type="SUPFAM" id="SSF49785">
    <property type="entry name" value="Galactose-binding domain-like"/>
    <property type="match status" value="1"/>
</dbReference>
<evidence type="ECO:0000259" key="7">
    <source>
        <dbReference type="Pfam" id="PF00728"/>
    </source>
</evidence>